<dbReference type="UniPathway" id="UPA00056">
    <property type="reaction ID" value="UER00093"/>
</dbReference>
<dbReference type="FunFam" id="3.90.550.10:FF:000003">
    <property type="entry name" value="2-C-methyl-D-erythritol 4-phosphate cytidylyltransferase"/>
    <property type="match status" value="1"/>
</dbReference>
<evidence type="ECO:0000313" key="4">
    <source>
        <dbReference type="EMBL" id="KAA6301798.1"/>
    </source>
</evidence>
<comment type="catalytic activity">
    <reaction evidence="3">
        <text>2-C-methyl-D-erythritol 4-phosphate + CTP + H(+) = 4-CDP-2-C-methyl-D-erythritol + diphosphate</text>
        <dbReference type="Rhea" id="RHEA:13429"/>
        <dbReference type="ChEBI" id="CHEBI:15378"/>
        <dbReference type="ChEBI" id="CHEBI:33019"/>
        <dbReference type="ChEBI" id="CHEBI:37563"/>
        <dbReference type="ChEBI" id="CHEBI:57823"/>
        <dbReference type="ChEBI" id="CHEBI:58262"/>
        <dbReference type="EC" id="2.7.7.60"/>
    </reaction>
</comment>
<name>A0A5M8P084_9BACT</name>
<dbReference type="EMBL" id="SNRX01000014">
    <property type="protein sequence ID" value="KAA6301798.1"/>
    <property type="molecule type" value="Genomic_DNA"/>
</dbReference>
<dbReference type="PANTHER" id="PTHR32125">
    <property type="entry name" value="2-C-METHYL-D-ERYTHRITOL 4-PHOSPHATE CYTIDYLYLTRANSFERASE, CHLOROPLASTIC"/>
    <property type="match status" value="1"/>
</dbReference>
<feature type="site" description="Transition state stabilizer" evidence="3">
    <location>
        <position position="23"/>
    </location>
</feature>
<proteinExistence type="inferred from homology"/>
<dbReference type="HAMAP" id="MF_00108">
    <property type="entry name" value="IspD"/>
    <property type="match status" value="1"/>
</dbReference>
<evidence type="ECO:0000256" key="3">
    <source>
        <dbReference type="HAMAP-Rule" id="MF_00108"/>
    </source>
</evidence>
<comment type="caution">
    <text evidence="4">The sequence shown here is derived from an EMBL/GenBank/DDBJ whole genome shotgun (WGS) entry which is preliminary data.</text>
</comment>
<dbReference type="AlphaFoldDB" id="A0A5M8P084"/>
<reference evidence="4 5" key="1">
    <citation type="submission" date="2019-03" db="EMBL/GenBank/DDBJ databases">
        <title>Single cell metagenomics reveals metabolic interactions within the superorganism composed of flagellate Streblomastix strix and complex community of Bacteroidetes bacteria on its surface.</title>
        <authorList>
            <person name="Treitli S.C."/>
            <person name="Kolisko M."/>
            <person name="Husnik F."/>
            <person name="Keeling P."/>
            <person name="Hampl V."/>
        </authorList>
    </citation>
    <scope>NUCLEOTIDE SEQUENCE [LARGE SCALE GENOMIC DNA]</scope>
    <source>
        <strain evidence="4">St1</strain>
    </source>
</reference>
<sequence length="226" mass="25371">MTIKYVIVVAGGKGLRMGTDIPKQFLLLNGKPVLMHTLEAFQDYDSQIRLILVLPGEQQNYWRELCKQYHFQLEHQIVSGGETRFHSVQNGLKFVTESDWVAVHDGVRPLAGKSLIAGVFDMAEKEKAAYPAIPVVDTLREKSEDGAYRVVDRSHYFLVQTPQVFASEVLLSAYQTEYSETFTDDVSVVEASGLCCPKMIEGKRENIKITTPVDLLIAEALLKNGY</sequence>
<feature type="site" description="Positions MEP for the nucleophilic attack" evidence="3">
    <location>
        <position position="153"/>
    </location>
</feature>
<dbReference type="InterPro" id="IPR029044">
    <property type="entry name" value="Nucleotide-diphossugar_trans"/>
</dbReference>
<dbReference type="InterPro" id="IPR034683">
    <property type="entry name" value="IspD/TarI"/>
</dbReference>
<dbReference type="Pfam" id="PF01128">
    <property type="entry name" value="IspD"/>
    <property type="match status" value="1"/>
</dbReference>
<keyword evidence="3" id="KW-0414">Isoprene biosynthesis</keyword>
<gene>
    <name evidence="3" type="primary">ispD</name>
    <name evidence="4" type="ORF">EZS26_002107</name>
</gene>
<dbReference type="InterPro" id="IPR050088">
    <property type="entry name" value="IspD/TarI_cytidylyltransf_bact"/>
</dbReference>
<dbReference type="Gene3D" id="3.90.550.10">
    <property type="entry name" value="Spore Coat Polysaccharide Biosynthesis Protein SpsA, Chain A"/>
    <property type="match status" value="1"/>
</dbReference>
<dbReference type="NCBIfam" id="TIGR00453">
    <property type="entry name" value="ispD"/>
    <property type="match status" value="1"/>
</dbReference>
<dbReference type="InterPro" id="IPR001228">
    <property type="entry name" value="IspD"/>
</dbReference>
<comment type="pathway">
    <text evidence="3">Isoprenoid biosynthesis; isopentenyl diphosphate biosynthesis via DXP pathway; isopentenyl diphosphate from 1-deoxy-D-xylulose 5-phosphate: step 2/6.</text>
</comment>
<dbReference type="PANTHER" id="PTHR32125:SF4">
    <property type="entry name" value="2-C-METHYL-D-ERYTHRITOL 4-PHOSPHATE CYTIDYLYLTRANSFERASE, CHLOROPLASTIC"/>
    <property type="match status" value="1"/>
</dbReference>
<dbReference type="GO" id="GO:0019288">
    <property type="term" value="P:isopentenyl diphosphate biosynthetic process, methylerythritol 4-phosphate pathway"/>
    <property type="evidence" value="ECO:0007669"/>
    <property type="project" value="UniProtKB-UniRule"/>
</dbReference>
<accession>A0A5M8P084</accession>
<evidence type="ECO:0000313" key="5">
    <source>
        <dbReference type="Proteomes" id="UP000324575"/>
    </source>
</evidence>
<comment type="similarity">
    <text evidence="3">Belongs to the IspD/TarI cytidylyltransferase family. IspD subfamily.</text>
</comment>
<organism evidence="4 5">
    <name type="scientific">Candidatus Ordinivivax streblomastigis</name>
    <dbReference type="NCBI Taxonomy" id="2540710"/>
    <lineage>
        <taxon>Bacteria</taxon>
        <taxon>Pseudomonadati</taxon>
        <taxon>Bacteroidota</taxon>
        <taxon>Bacteroidia</taxon>
        <taxon>Bacteroidales</taxon>
        <taxon>Candidatus Ordinivivax</taxon>
    </lineage>
</organism>
<dbReference type="Proteomes" id="UP000324575">
    <property type="component" value="Unassembled WGS sequence"/>
</dbReference>
<dbReference type="SUPFAM" id="SSF53448">
    <property type="entry name" value="Nucleotide-diphospho-sugar transferases"/>
    <property type="match status" value="1"/>
</dbReference>
<evidence type="ECO:0000256" key="2">
    <source>
        <dbReference type="ARBA" id="ARBA00022695"/>
    </source>
</evidence>
<feature type="site" description="Transition state stabilizer" evidence="3">
    <location>
        <position position="16"/>
    </location>
</feature>
<dbReference type="NCBIfam" id="NF001186">
    <property type="entry name" value="PRK00155.2-3"/>
    <property type="match status" value="1"/>
</dbReference>
<evidence type="ECO:0000256" key="1">
    <source>
        <dbReference type="ARBA" id="ARBA00022679"/>
    </source>
</evidence>
<dbReference type="EC" id="2.7.7.60" evidence="3"/>
<dbReference type="GO" id="GO:0050518">
    <property type="term" value="F:2-C-methyl-D-erythritol 4-phosphate cytidylyltransferase activity"/>
    <property type="evidence" value="ECO:0007669"/>
    <property type="project" value="UniProtKB-UniRule"/>
</dbReference>
<feature type="site" description="Positions MEP for the nucleophilic attack" evidence="3">
    <location>
        <position position="208"/>
    </location>
</feature>
<keyword evidence="2 3" id="KW-0548">Nucleotidyltransferase</keyword>
<comment type="function">
    <text evidence="3">Catalyzes the formation of 4-diphosphocytidyl-2-C-methyl-D-erythritol from CTP and 2-C-methyl-D-erythritol 4-phosphate (MEP).</text>
</comment>
<dbReference type="CDD" id="cd02516">
    <property type="entry name" value="CDP-ME_synthetase"/>
    <property type="match status" value="1"/>
</dbReference>
<keyword evidence="1 3" id="KW-0808">Transferase</keyword>
<protein>
    <recommendedName>
        <fullName evidence="3">2-C-methyl-D-erythritol 4-phosphate cytidylyltransferase</fullName>
        <ecNumber evidence="3">2.7.7.60</ecNumber>
    </recommendedName>
    <alternativeName>
        <fullName evidence="3">4-diphosphocytidyl-2C-methyl-D-erythritol synthase</fullName>
    </alternativeName>
    <alternativeName>
        <fullName evidence="3">MEP cytidylyltransferase</fullName>
        <shortName evidence="3">MCT</shortName>
    </alternativeName>
</protein>